<evidence type="ECO:0000256" key="4">
    <source>
        <dbReference type="SAM" id="SignalP"/>
    </source>
</evidence>
<dbReference type="Proteomes" id="UP000538666">
    <property type="component" value="Unassembled WGS sequence"/>
</dbReference>
<keyword evidence="7" id="KW-1185">Reference proteome</keyword>
<dbReference type="PANTHER" id="PTHR11705:SF145">
    <property type="entry name" value="PEPTIDASE M14 CARBOXYPEPTIDASE A DOMAIN-CONTAINING PROTEIN"/>
    <property type="match status" value="1"/>
</dbReference>
<feature type="chain" id="PRO_5032905084" description="Peptidase M14 domain-containing protein" evidence="4">
    <location>
        <begin position="20"/>
        <end position="611"/>
    </location>
</feature>
<evidence type="ECO:0000313" key="7">
    <source>
        <dbReference type="Proteomes" id="UP000538666"/>
    </source>
</evidence>
<comment type="cofactor">
    <cofactor evidence="1">
        <name>Zn(2+)</name>
        <dbReference type="ChEBI" id="CHEBI:29105"/>
    </cofactor>
</comment>
<organism evidence="6 7">
    <name type="scientific">Silvibacterium bohemicum</name>
    <dbReference type="NCBI Taxonomy" id="1577686"/>
    <lineage>
        <taxon>Bacteria</taxon>
        <taxon>Pseudomonadati</taxon>
        <taxon>Acidobacteriota</taxon>
        <taxon>Terriglobia</taxon>
        <taxon>Terriglobales</taxon>
        <taxon>Acidobacteriaceae</taxon>
        <taxon>Silvibacterium</taxon>
    </lineage>
</organism>
<dbReference type="EMBL" id="JACHEK010000001">
    <property type="protein sequence ID" value="MBB6142530.1"/>
    <property type="molecule type" value="Genomic_DNA"/>
</dbReference>
<dbReference type="RefSeq" id="WP_050058082.1">
    <property type="nucleotide sequence ID" value="NZ_JACHEK010000001.1"/>
</dbReference>
<feature type="active site" description="Proton donor/acceptor" evidence="3">
    <location>
        <position position="298"/>
    </location>
</feature>
<evidence type="ECO:0000256" key="3">
    <source>
        <dbReference type="PROSITE-ProRule" id="PRU01379"/>
    </source>
</evidence>
<dbReference type="GO" id="GO:0004181">
    <property type="term" value="F:metallocarboxypeptidase activity"/>
    <property type="evidence" value="ECO:0007669"/>
    <property type="project" value="InterPro"/>
</dbReference>
<dbReference type="PANTHER" id="PTHR11705">
    <property type="entry name" value="PROTEASE FAMILY M14 CARBOXYPEPTIDASE A,B"/>
    <property type="match status" value="1"/>
</dbReference>
<dbReference type="PROSITE" id="PS51257">
    <property type="entry name" value="PROKAR_LIPOPROTEIN"/>
    <property type="match status" value="1"/>
</dbReference>
<keyword evidence="4" id="KW-0732">Signal</keyword>
<dbReference type="SUPFAM" id="SSF53187">
    <property type="entry name" value="Zn-dependent exopeptidases"/>
    <property type="match status" value="1"/>
</dbReference>
<reference evidence="6 7" key="1">
    <citation type="submission" date="2020-08" db="EMBL/GenBank/DDBJ databases">
        <title>Genomic Encyclopedia of Type Strains, Phase IV (KMG-IV): sequencing the most valuable type-strain genomes for metagenomic binning, comparative biology and taxonomic classification.</title>
        <authorList>
            <person name="Goeker M."/>
        </authorList>
    </citation>
    <scope>NUCLEOTIDE SEQUENCE [LARGE SCALE GENOMIC DNA]</scope>
    <source>
        <strain evidence="6 7">DSM 103733</strain>
    </source>
</reference>
<dbReference type="GO" id="GO:0005615">
    <property type="term" value="C:extracellular space"/>
    <property type="evidence" value="ECO:0007669"/>
    <property type="project" value="TreeGrafter"/>
</dbReference>
<feature type="signal peptide" evidence="4">
    <location>
        <begin position="1"/>
        <end position="19"/>
    </location>
</feature>
<dbReference type="GO" id="GO:0006508">
    <property type="term" value="P:proteolysis"/>
    <property type="evidence" value="ECO:0007669"/>
    <property type="project" value="InterPro"/>
</dbReference>
<dbReference type="Gene3D" id="3.40.630.10">
    <property type="entry name" value="Zn peptidases"/>
    <property type="match status" value="1"/>
</dbReference>
<dbReference type="AlphaFoldDB" id="A0A841JN16"/>
<evidence type="ECO:0000259" key="5">
    <source>
        <dbReference type="PROSITE" id="PS52035"/>
    </source>
</evidence>
<dbReference type="GO" id="GO:0008270">
    <property type="term" value="F:zinc ion binding"/>
    <property type="evidence" value="ECO:0007669"/>
    <property type="project" value="InterPro"/>
</dbReference>
<sequence>MTSKPLASLLLATACLAFASAQTPADWQTPAEKSNYQTTPNYADTMAYLNRIAAAAPGQVKIEPFGTTGEGRELDIVIASKNGDFDPARIHASHRPIVLVQNSIHAGEMDGKDSCLALLRDMVIAKTQAKLLDNAVFVFIPMYNADGHERRSPYNRINQNGPDVMGWRGNGTNLNLNRDYLKADTPETRAFMKMFHEWLPDFFVDDHVTDGADYQYDVTFTIDDGPNVYAPTAHWIESVVTPTLEKDVDAAPGHLASPTYITLNDDTDPAKGLGFNDDPPRFSTGYVLLENRPSMLVELHMIKDYKTRVTGNYELLKSLMALVNRDADKLIKLNADADADASRLGAHPLGNQQFPLKLEWGGETTPFLFRGYKYTRQLSEISGTMWVKYSHEPWDVSLPMATGVKVTASTAPPAAYIIPRQWTQVIDVLAAHQVAIERTAVPWTGSVETYHCTGMQWNRAPFEGRHPLFPGEGAQQPGKFGHCDLVTETVTYPAGSAVIELNQRLSKVVLQWLEPAGPDSAMAWGFFDSIFEQKEYGEAYVGEKLAREMMAKDPKLQEEFERKITSDPEFAANPYARLDFFYQRSPWGEANEVGQYPVGRLLKVDGVPLQK</sequence>
<protein>
    <recommendedName>
        <fullName evidence="5">Peptidase M14 domain-containing protein</fullName>
    </recommendedName>
</protein>
<proteinExistence type="inferred from homology"/>
<dbReference type="Pfam" id="PF00246">
    <property type="entry name" value="Peptidase_M14"/>
    <property type="match status" value="1"/>
</dbReference>
<comment type="similarity">
    <text evidence="2 3">Belongs to the peptidase M14 family.</text>
</comment>
<feature type="domain" description="Peptidase M14" evidence="5">
    <location>
        <begin position="38"/>
        <end position="323"/>
    </location>
</feature>
<dbReference type="SMART" id="SM00631">
    <property type="entry name" value="Zn_pept"/>
    <property type="match status" value="1"/>
</dbReference>
<accession>A0A841JN16</accession>
<dbReference type="OrthoDB" id="9758209at2"/>
<evidence type="ECO:0000313" key="6">
    <source>
        <dbReference type="EMBL" id="MBB6142530.1"/>
    </source>
</evidence>
<dbReference type="CDD" id="cd06241">
    <property type="entry name" value="M14-like"/>
    <property type="match status" value="1"/>
</dbReference>
<evidence type="ECO:0000256" key="2">
    <source>
        <dbReference type="ARBA" id="ARBA00005988"/>
    </source>
</evidence>
<comment type="caution">
    <text evidence="6">The sequence shown here is derived from an EMBL/GenBank/DDBJ whole genome shotgun (WGS) entry which is preliminary data.</text>
</comment>
<gene>
    <name evidence="6" type="ORF">HNQ77_000468</name>
</gene>
<evidence type="ECO:0000256" key="1">
    <source>
        <dbReference type="ARBA" id="ARBA00001947"/>
    </source>
</evidence>
<dbReference type="PROSITE" id="PS52035">
    <property type="entry name" value="PEPTIDASE_M14"/>
    <property type="match status" value="1"/>
</dbReference>
<dbReference type="InterPro" id="IPR000834">
    <property type="entry name" value="Peptidase_M14"/>
</dbReference>
<name>A0A841JN16_9BACT</name>